<dbReference type="AlphaFoldDB" id="A0A517NR60"/>
<accession>A0A517NR60</accession>
<evidence type="ECO:0000313" key="1">
    <source>
        <dbReference type="EMBL" id="QDT09617.1"/>
    </source>
</evidence>
<sequence>MPSAYQYFAFFSTADGLNQGKSLFENGATASGTARAVRCVKDWMACAISLKTNLDSSEIDSPCA</sequence>
<protein>
    <submittedName>
        <fullName evidence="1">Uncharacterized protein</fullName>
    </submittedName>
</protein>
<keyword evidence="2" id="KW-1185">Reference proteome</keyword>
<reference evidence="1 2" key="1">
    <citation type="submission" date="2019-02" db="EMBL/GenBank/DDBJ databases">
        <title>Deep-cultivation of Planctomycetes and their phenomic and genomic characterization uncovers novel biology.</title>
        <authorList>
            <person name="Wiegand S."/>
            <person name="Jogler M."/>
            <person name="Boedeker C."/>
            <person name="Pinto D."/>
            <person name="Vollmers J."/>
            <person name="Rivas-Marin E."/>
            <person name="Kohn T."/>
            <person name="Peeters S.H."/>
            <person name="Heuer A."/>
            <person name="Rast P."/>
            <person name="Oberbeckmann S."/>
            <person name="Bunk B."/>
            <person name="Jeske O."/>
            <person name="Meyerdierks A."/>
            <person name="Storesund J.E."/>
            <person name="Kallscheuer N."/>
            <person name="Luecker S."/>
            <person name="Lage O.M."/>
            <person name="Pohl T."/>
            <person name="Merkel B.J."/>
            <person name="Hornburger P."/>
            <person name="Mueller R.-W."/>
            <person name="Bruemmer F."/>
            <person name="Labrenz M."/>
            <person name="Spormann A.M."/>
            <person name="Op den Camp H."/>
            <person name="Overmann J."/>
            <person name="Amann R."/>
            <person name="Jetten M.S.M."/>
            <person name="Mascher T."/>
            <person name="Medema M.H."/>
            <person name="Devos D.P."/>
            <person name="Kaster A.-K."/>
            <person name="Ovreas L."/>
            <person name="Rohde M."/>
            <person name="Galperin M.Y."/>
            <person name="Jogler C."/>
        </authorList>
    </citation>
    <scope>NUCLEOTIDE SEQUENCE [LARGE SCALE GENOMIC DNA]</scope>
    <source>
        <strain evidence="1 2">K23_9</strain>
    </source>
</reference>
<gene>
    <name evidence="1" type="ORF">K239x_15630</name>
</gene>
<proteinExistence type="predicted"/>
<name>A0A517NR60_9BACT</name>
<dbReference type="EMBL" id="CP036526">
    <property type="protein sequence ID" value="QDT09617.1"/>
    <property type="molecule type" value="Genomic_DNA"/>
</dbReference>
<evidence type="ECO:0000313" key="2">
    <source>
        <dbReference type="Proteomes" id="UP000319817"/>
    </source>
</evidence>
<dbReference type="Proteomes" id="UP000319817">
    <property type="component" value="Chromosome"/>
</dbReference>
<organism evidence="1 2">
    <name type="scientific">Stieleria marina</name>
    <dbReference type="NCBI Taxonomy" id="1930275"/>
    <lineage>
        <taxon>Bacteria</taxon>
        <taxon>Pseudomonadati</taxon>
        <taxon>Planctomycetota</taxon>
        <taxon>Planctomycetia</taxon>
        <taxon>Pirellulales</taxon>
        <taxon>Pirellulaceae</taxon>
        <taxon>Stieleria</taxon>
    </lineage>
</organism>